<accession>A0A1Q6A088</accession>
<dbReference type="AlphaFoldDB" id="A0A1Q6A088"/>
<evidence type="ECO:0000313" key="1">
    <source>
        <dbReference type="EMBL" id="OKS87401.1"/>
    </source>
</evidence>
<reference evidence="1 2" key="1">
    <citation type="submission" date="2016-11" db="EMBL/GenBank/DDBJ databases">
        <title>Whole Genome Sequencing of Mucilaginibacter polytrichastri RG4-7(T) isolated from the moss sample.</title>
        <authorList>
            <person name="Li Y."/>
        </authorList>
    </citation>
    <scope>NUCLEOTIDE SEQUENCE [LARGE SCALE GENOMIC DNA]</scope>
    <source>
        <strain evidence="1 2">RG4-7</strain>
    </source>
</reference>
<sequence>MYALFDQYMNIIIYAAGGEIWRTNGGAQAAIPPGPGGPYFYWVVQNDGNFVVYYNIPGFPADSKSTNTAGGVVTKHNHQIR</sequence>
<comment type="caution">
    <text evidence="1">The sequence shown here is derived from an EMBL/GenBank/DDBJ whole genome shotgun (WGS) entry which is preliminary data.</text>
</comment>
<keyword evidence="2" id="KW-1185">Reference proteome</keyword>
<protein>
    <recommendedName>
        <fullName evidence="3">Bulb-type lectin domain-containing protein</fullName>
    </recommendedName>
</protein>
<dbReference type="Proteomes" id="UP000186720">
    <property type="component" value="Unassembled WGS sequence"/>
</dbReference>
<dbReference type="SUPFAM" id="SSF51110">
    <property type="entry name" value="alpha-D-mannose-specific plant lectins"/>
    <property type="match status" value="1"/>
</dbReference>
<gene>
    <name evidence="1" type="ORF">RG47T_2862</name>
</gene>
<evidence type="ECO:0008006" key="3">
    <source>
        <dbReference type="Google" id="ProtNLM"/>
    </source>
</evidence>
<evidence type="ECO:0000313" key="2">
    <source>
        <dbReference type="Proteomes" id="UP000186720"/>
    </source>
</evidence>
<name>A0A1Q6A088_9SPHI</name>
<proteinExistence type="predicted"/>
<dbReference type="Gene3D" id="2.90.10.30">
    <property type="match status" value="1"/>
</dbReference>
<dbReference type="InterPro" id="IPR036426">
    <property type="entry name" value="Bulb-type_lectin_dom_sf"/>
</dbReference>
<dbReference type="EMBL" id="MPPL01000001">
    <property type="protein sequence ID" value="OKS87401.1"/>
    <property type="molecule type" value="Genomic_DNA"/>
</dbReference>
<organism evidence="1 2">
    <name type="scientific">Mucilaginibacter polytrichastri</name>
    <dbReference type="NCBI Taxonomy" id="1302689"/>
    <lineage>
        <taxon>Bacteria</taxon>
        <taxon>Pseudomonadati</taxon>
        <taxon>Bacteroidota</taxon>
        <taxon>Sphingobacteriia</taxon>
        <taxon>Sphingobacteriales</taxon>
        <taxon>Sphingobacteriaceae</taxon>
        <taxon>Mucilaginibacter</taxon>
    </lineage>
</organism>